<evidence type="ECO:0000256" key="8">
    <source>
        <dbReference type="ARBA" id="ARBA00019357"/>
    </source>
</evidence>
<dbReference type="EMBL" id="JAGTAR010000022">
    <property type="protein sequence ID" value="MBR8536788.1"/>
    <property type="molecule type" value="Genomic_DNA"/>
</dbReference>
<sequence length="432" mass="47906">MNYHETLDFLFAQLPMYQRVGKAAYKADLATTLALDDYFNHPHKAYKTIHIGGTNGKGSVSHCIASVLQEAGYKVGLYTSPHLKDFRERIRINGQMISEQAVINFVANHQNIIKELQPSFFEMSVAMAFEYFKQEAVDVAIVEVGMGGRLDSTNIISPEVSAITNIGLDHTAFLGDSLDKIAIEKGGIIKKDVPVIIGQTQKETASVFTSLADERGTNISFADQQLKVSTATLSIDEKQVFQIYRDNQLTYADLKLDLLGSYQEKNILTALAIIEQLQKGSFTISKEHIYQGLGKVVSNTGLLGRWQHLGYNPRIICDTGHNLDGISMLVEQIKNTPHEKLHIVLGMVNDKDHAAVLGILPKHASYYFTKAAIPRSLDEKVLQEMAEKFQLNGHPFLDVHSALNEAKKNANPNDLIFIGGSTFIVADILEKC</sequence>
<evidence type="ECO:0000313" key="26">
    <source>
        <dbReference type="Proteomes" id="UP000679220"/>
    </source>
</evidence>
<evidence type="ECO:0000256" key="21">
    <source>
        <dbReference type="ARBA" id="ARBA00049161"/>
    </source>
</evidence>
<feature type="domain" description="Mur ligase C-terminal" evidence="23">
    <location>
        <begin position="304"/>
        <end position="421"/>
    </location>
</feature>
<comment type="function">
    <text evidence="2">Functions in two distinct reactions of the de novo folate biosynthetic pathway. Catalyzes the addition of a glutamate residue to dihydropteroate (7,8-dihydropteroate or H2Pte) to form dihydrofolate (7,8-dihydrofolate monoglutamate or H2Pte-Glu). Also catalyzes successive additions of L-glutamate to tetrahydrofolate or 10-formyltetrahydrofolate or 5,10-methylenetetrahydrofolate, leading to folylpolyglutamate derivatives.</text>
</comment>
<evidence type="ECO:0000259" key="24">
    <source>
        <dbReference type="Pfam" id="PF08245"/>
    </source>
</evidence>
<organism evidence="25 26">
    <name type="scientific">Carboxylicivirga sediminis</name>
    <dbReference type="NCBI Taxonomy" id="2006564"/>
    <lineage>
        <taxon>Bacteria</taxon>
        <taxon>Pseudomonadati</taxon>
        <taxon>Bacteroidota</taxon>
        <taxon>Bacteroidia</taxon>
        <taxon>Marinilabiliales</taxon>
        <taxon>Marinilabiliaceae</taxon>
        <taxon>Carboxylicivirga</taxon>
    </lineage>
</organism>
<evidence type="ECO:0000256" key="17">
    <source>
        <dbReference type="ARBA" id="ARBA00032510"/>
    </source>
</evidence>
<keyword evidence="11 22" id="KW-0547">Nucleotide-binding</keyword>
<reference evidence="25" key="2">
    <citation type="submission" date="2021-04" db="EMBL/GenBank/DDBJ databases">
        <authorList>
            <person name="Zhang T."/>
            <person name="Zhang Y."/>
            <person name="Lu D."/>
            <person name="Zuo D."/>
            <person name="Du Z."/>
        </authorList>
    </citation>
    <scope>NUCLEOTIDE SEQUENCE</scope>
    <source>
        <strain evidence="25">JR1</strain>
    </source>
</reference>
<keyword evidence="12 22" id="KW-0067">ATP-binding</keyword>
<dbReference type="InterPro" id="IPR018109">
    <property type="entry name" value="Folylpolyglutamate_synth_CS"/>
</dbReference>
<evidence type="ECO:0000256" key="16">
    <source>
        <dbReference type="ARBA" id="ARBA00030592"/>
    </source>
</evidence>
<comment type="catalytic activity">
    <reaction evidence="21">
        <text>7,8-dihydropteroate + L-glutamate + ATP = 7,8-dihydrofolate + ADP + phosphate + H(+)</text>
        <dbReference type="Rhea" id="RHEA:23584"/>
        <dbReference type="ChEBI" id="CHEBI:15378"/>
        <dbReference type="ChEBI" id="CHEBI:17839"/>
        <dbReference type="ChEBI" id="CHEBI:29985"/>
        <dbReference type="ChEBI" id="CHEBI:30616"/>
        <dbReference type="ChEBI" id="CHEBI:43474"/>
        <dbReference type="ChEBI" id="CHEBI:57451"/>
        <dbReference type="ChEBI" id="CHEBI:456216"/>
        <dbReference type="EC" id="6.3.2.12"/>
    </reaction>
</comment>
<evidence type="ECO:0000313" key="25">
    <source>
        <dbReference type="EMBL" id="MBR8536788.1"/>
    </source>
</evidence>
<dbReference type="InterPro" id="IPR013221">
    <property type="entry name" value="Mur_ligase_cen"/>
</dbReference>
<comment type="catalytic activity">
    <reaction evidence="18">
        <text>(6S)-5,6,7,8-tetrahydrofolyl-(gamma-L-Glu)(n) + L-glutamate + ATP = (6S)-5,6,7,8-tetrahydrofolyl-(gamma-L-Glu)(n+1) + ADP + phosphate + H(+)</text>
        <dbReference type="Rhea" id="RHEA:10580"/>
        <dbReference type="Rhea" id="RHEA-COMP:14738"/>
        <dbReference type="Rhea" id="RHEA-COMP:14740"/>
        <dbReference type="ChEBI" id="CHEBI:15378"/>
        <dbReference type="ChEBI" id="CHEBI:29985"/>
        <dbReference type="ChEBI" id="CHEBI:30616"/>
        <dbReference type="ChEBI" id="CHEBI:43474"/>
        <dbReference type="ChEBI" id="CHEBI:141005"/>
        <dbReference type="ChEBI" id="CHEBI:456216"/>
        <dbReference type="EC" id="6.3.2.17"/>
    </reaction>
</comment>
<keyword evidence="14" id="KW-0289">Folate biosynthesis</keyword>
<dbReference type="InterPro" id="IPR001645">
    <property type="entry name" value="Folylpolyglutamate_synth"/>
</dbReference>
<dbReference type="Gene3D" id="3.40.1190.10">
    <property type="entry name" value="Mur-like, catalytic domain"/>
    <property type="match status" value="1"/>
</dbReference>
<dbReference type="Pfam" id="PF08245">
    <property type="entry name" value="Mur_ligase_M"/>
    <property type="match status" value="1"/>
</dbReference>
<evidence type="ECO:0000256" key="12">
    <source>
        <dbReference type="ARBA" id="ARBA00022840"/>
    </source>
</evidence>
<comment type="catalytic activity">
    <reaction evidence="19">
        <text>10-formyltetrahydrofolyl-(gamma-L-Glu)(n) + L-glutamate + ATP = 10-formyltetrahydrofolyl-(gamma-L-Glu)(n+1) + ADP + phosphate + H(+)</text>
        <dbReference type="Rhea" id="RHEA:51904"/>
        <dbReference type="Rhea" id="RHEA-COMP:13088"/>
        <dbReference type="Rhea" id="RHEA-COMP:14300"/>
        <dbReference type="ChEBI" id="CHEBI:15378"/>
        <dbReference type="ChEBI" id="CHEBI:29985"/>
        <dbReference type="ChEBI" id="CHEBI:30616"/>
        <dbReference type="ChEBI" id="CHEBI:43474"/>
        <dbReference type="ChEBI" id="CHEBI:134413"/>
        <dbReference type="ChEBI" id="CHEBI:456216"/>
        <dbReference type="EC" id="6.3.2.17"/>
    </reaction>
</comment>
<evidence type="ECO:0000256" key="3">
    <source>
        <dbReference type="ARBA" id="ARBA00004799"/>
    </source>
</evidence>
<keyword evidence="13" id="KW-0460">Magnesium</keyword>
<dbReference type="Proteomes" id="UP000679220">
    <property type="component" value="Unassembled WGS sequence"/>
</dbReference>
<dbReference type="PROSITE" id="PS01012">
    <property type="entry name" value="FOLYLPOLYGLU_SYNT_2"/>
    <property type="match status" value="1"/>
</dbReference>
<dbReference type="EC" id="6.3.2.12" evidence="6"/>
<evidence type="ECO:0000256" key="6">
    <source>
        <dbReference type="ARBA" id="ARBA00013023"/>
    </source>
</evidence>
<dbReference type="Pfam" id="PF02875">
    <property type="entry name" value="Mur_ligase_C"/>
    <property type="match status" value="1"/>
</dbReference>
<evidence type="ECO:0000256" key="18">
    <source>
        <dbReference type="ARBA" id="ARBA00047493"/>
    </source>
</evidence>
<dbReference type="InterPro" id="IPR036565">
    <property type="entry name" value="Mur-like_cat_sf"/>
</dbReference>
<comment type="caution">
    <text evidence="25">The sequence shown here is derived from an EMBL/GenBank/DDBJ whole genome shotgun (WGS) entry which is preliminary data.</text>
</comment>
<keyword evidence="10" id="KW-0479">Metal-binding</keyword>
<evidence type="ECO:0000256" key="20">
    <source>
        <dbReference type="ARBA" id="ARBA00049035"/>
    </source>
</evidence>
<accession>A0A941IYN8</accession>
<reference evidence="25" key="1">
    <citation type="journal article" date="2018" name="Int. J. Syst. Evol. Microbiol.">
        <title>Carboxylicivirga sediminis sp. nov., isolated from coastal sediment.</title>
        <authorList>
            <person name="Wang F.Q."/>
            <person name="Ren L.H."/>
            <person name="Zou R.J."/>
            <person name="Sun Y.Z."/>
            <person name="Liu X.J."/>
            <person name="Jiang F."/>
            <person name="Liu L.J."/>
        </authorList>
    </citation>
    <scope>NUCLEOTIDE SEQUENCE</scope>
    <source>
        <strain evidence="25">JR1</strain>
    </source>
</reference>
<evidence type="ECO:0000256" key="15">
    <source>
        <dbReference type="ARBA" id="ARBA00030048"/>
    </source>
</evidence>
<dbReference type="InterPro" id="IPR036615">
    <property type="entry name" value="Mur_ligase_C_dom_sf"/>
</dbReference>
<comment type="pathway">
    <text evidence="3">Cofactor biosynthesis; tetrahydrofolate biosynthesis; 7,8-dihydrofolate from 2-amino-4-hydroxy-6-hydroxymethyl-7,8-dihydropteridine diphosphate and 4-aminobenzoate: step 2/2.</text>
</comment>
<dbReference type="NCBIfam" id="TIGR01499">
    <property type="entry name" value="folC"/>
    <property type="match status" value="1"/>
</dbReference>
<dbReference type="GO" id="GO:0008841">
    <property type="term" value="F:dihydrofolate synthase activity"/>
    <property type="evidence" value="ECO:0007669"/>
    <property type="project" value="UniProtKB-EC"/>
</dbReference>
<dbReference type="EC" id="6.3.2.17" evidence="7"/>
<dbReference type="AlphaFoldDB" id="A0A941IYN8"/>
<dbReference type="FunFam" id="3.40.1190.10:FF:000011">
    <property type="entry name" value="Folylpolyglutamate synthase/dihydrofolate synthase"/>
    <property type="match status" value="1"/>
</dbReference>
<name>A0A941IYN8_9BACT</name>
<dbReference type="SUPFAM" id="SSF53623">
    <property type="entry name" value="MurD-like peptide ligases, catalytic domain"/>
    <property type="match status" value="1"/>
</dbReference>
<evidence type="ECO:0000256" key="14">
    <source>
        <dbReference type="ARBA" id="ARBA00022909"/>
    </source>
</evidence>
<evidence type="ECO:0000256" key="5">
    <source>
        <dbReference type="ARBA" id="ARBA00008276"/>
    </source>
</evidence>
<dbReference type="GO" id="GO:0004326">
    <property type="term" value="F:tetrahydrofolylpolyglutamate synthase activity"/>
    <property type="evidence" value="ECO:0007669"/>
    <property type="project" value="UniProtKB-EC"/>
</dbReference>
<comment type="pathway">
    <text evidence="4">Cofactor biosynthesis; tetrahydrofolylpolyglutamate biosynthesis.</text>
</comment>
<comment type="cofactor">
    <cofactor evidence="1">
        <name>Mg(2+)</name>
        <dbReference type="ChEBI" id="CHEBI:18420"/>
    </cofactor>
</comment>
<gene>
    <name evidence="25" type="ORF">KDU71_14520</name>
</gene>
<dbReference type="PIRSF" id="PIRSF001563">
    <property type="entry name" value="Folylpolyglu_synth"/>
    <property type="match status" value="1"/>
</dbReference>
<proteinExistence type="inferred from homology"/>
<keyword evidence="9 22" id="KW-0436">Ligase</keyword>
<evidence type="ECO:0000259" key="23">
    <source>
        <dbReference type="Pfam" id="PF02875"/>
    </source>
</evidence>
<evidence type="ECO:0000256" key="11">
    <source>
        <dbReference type="ARBA" id="ARBA00022741"/>
    </source>
</evidence>
<dbReference type="GO" id="GO:0046872">
    <property type="term" value="F:metal ion binding"/>
    <property type="evidence" value="ECO:0007669"/>
    <property type="project" value="UniProtKB-KW"/>
</dbReference>
<dbReference type="PANTHER" id="PTHR11136:SF0">
    <property type="entry name" value="DIHYDROFOLATE SYNTHETASE-RELATED"/>
    <property type="match status" value="1"/>
</dbReference>
<dbReference type="PROSITE" id="PS01011">
    <property type="entry name" value="FOLYLPOLYGLU_SYNT_1"/>
    <property type="match status" value="1"/>
</dbReference>
<dbReference type="SUPFAM" id="SSF53244">
    <property type="entry name" value="MurD-like peptide ligases, peptide-binding domain"/>
    <property type="match status" value="1"/>
</dbReference>
<feature type="domain" description="Mur ligase central" evidence="24">
    <location>
        <begin position="51"/>
        <end position="273"/>
    </location>
</feature>
<evidence type="ECO:0000256" key="13">
    <source>
        <dbReference type="ARBA" id="ARBA00022842"/>
    </source>
</evidence>
<comment type="similarity">
    <text evidence="5 22">Belongs to the folylpolyglutamate synthase family.</text>
</comment>
<dbReference type="GO" id="GO:0005524">
    <property type="term" value="F:ATP binding"/>
    <property type="evidence" value="ECO:0007669"/>
    <property type="project" value="UniProtKB-KW"/>
</dbReference>
<evidence type="ECO:0000256" key="9">
    <source>
        <dbReference type="ARBA" id="ARBA00022598"/>
    </source>
</evidence>
<evidence type="ECO:0000256" key="4">
    <source>
        <dbReference type="ARBA" id="ARBA00005150"/>
    </source>
</evidence>
<evidence type="ECO:0000256" key="7">
    <source>
        <dbReference type="ARBA" id="ARBA00013025"/>
    </source>
</evidence>
<dbReference type="Gene3D" id="3.90.190.20">
    <property type="entry name" value="Mur ligase, C-terminal domain"/>
    <property type="match status" value="1"/>
</dbReference>
<keyword evidence="26" id="KW-1185">Reference proteome</keyword>
<evidence type="ECO:0000256" key="10">
    <source>
        <dbReference type="ARBA" id="ARBA00022723"/>
    </source>
</evidence>
<dbReference type="RefSeq" id="WP_212191810.1">
    <property type="nucleotide sequence ID" value="NZ_JAGTAR010000022.1"/>
</dbReference>
<evidence type="ECO:0000256" key="1">
    <source>
        <dbReference type="ARBA" id="ARBA00001946"/>
    </source>
</evidence>
<protein>
    <recommendedName>
        <fullName evidence="8">Dihydrofolate synthase/folylpolyglutamate synthase</fullName>
        <ecNumber evidence="6">6.3.2.12</ecNumber>
        <ecNumber evidence="7">6.3.2.17</ecNumber>
    </recommendedName>
    <alternativeName>
        <fullName evidence="17">Folylpoly-gamma-glutamate synthetase-dihydrofolate synthetase</fullName>
    </alternativeName>
    <alternativeName>
        <fullName evidence="15">Folylpolyglutamate synthetase</fullName>
    </alternativeName>
    <alternativeName>
        <fullName evidence="16">Tetrahydrofolylpolyglutamate synthase</fullName>
    </alternativeName>
</protein>
<dbReference type="PANTHER" id="PTHR11136">
    <property type="entry name" value="FOLYLPOLYGLUTAMATE SYNTHASE-RELATED"/>
    <property type="match status" value="1"/>
</dbReference>
<evidence type="ECO:0000256" key="19">
    <source>
        <dbReference type="ARBA" id="ARBA00047808"/>
    </source>
</evidence>
<dbReference type="GO" id="GO:0046656">
    <property type="term" value="P:folic acid biosynthetic process"/>
    <property type="evidence" value="ECO:0007669"/>
    <property type="project" value="UniProtKB-KW"/>
</dbReference>
<evidence type="ECO:0000256" key="22">
    <source>
        <dbReference type="PIRNR" id="PIRNR001563"/>
    </source>
</evidence>
<dbReference type="InterPro" id="IPR004101">
    <property type="entry name" value="Mur_ligase_C"/>
</dbReference>
<dbReference type="GO" id="GO:0005737">
    <property type="term" value="C:cytoplasm"/>
    <property type="evidence" value="ECO:0007669"/>
    <property type="project" value="TreeGrafter"/>
</dbReference>
<comment type="catalytic activity">
    <reaction evidence="20">
        <text>(6R)-5,10-methylenetetrahydrofolyl-(gamma-L-Glu)(n) + L-glutamate + ATP = (6R)-5,10-methylenetetrahydrofolyl-(gamma-L-Glu)(n+1) + ADP + phosphate + H(+)</text>
        <dbReference type="Rhea" id="RHEA:51912"/>
        <dbReference type="Rhea" id="RHEA-COMP:13257"/>
        <dbReference type="Rhea" id="RHEA-COMP:13258"/>
        <dbReference type="ChEBI" id="CHEBI:15378"/>
        <dbReference type="ChEBI" id="CHEBI:29985"/>
        <dbReference type="ChEBI" id="CHEBI:30616"/>
        <dbReference type="ChEBI" id="CHEBI:43474"/>
        <dbReference type="ChEBI" id="CHEBI:136572"/>
        <dbReference type="ChEBI" id="CHEBI:456216"/>
        <dbReference type="EC" id="6.3.2.17"/>
    </reaction>
</comment>
<evidence type="ECO:0000256" key="2">
    <source>
        <dbReference type="ARBA" id="ARBA00002714"/>
    </source>
</evidence>